<evidence type="ECO:0000313" key="1">
    <source>
        <dbReference type="EMBL" id="RXN86642.1"/>
    </source>
</evidence>
<dbReference type="SUPFAM" id="SSF52266">
    <property type="entry name" value="SGNH hydrolase"/>
    <property type="match status" value="1"/>
</dbReference>
<keyword evidence="2" id="KW-1185">Reference proteome</keyword>
<dbReference type="GO" id="GO:0051301">
    <property type="term" value="P:cell division"/>
    <property type="evidence" value="ECO:0007669"/>
    <property type="project" value="UniProtKB-KW"/>
</dbReference>
<keyword evidence="1" id="KW-0132">Cell division</keyword>
<protein>
    <submittedName>
        <fullName evidence="1">Cell division protein FtsQ</fullName>
    </submittedName>
</protein>
<dbReference type="GO" id="GO:0016788">
    <property type="term" value="F:hydrolase activity, acting on ester bonds"/>
    <property type="evidence" value="ECO:0007669"/>
    <property type="project" value="UniProtKB-ARBA"/>
</dbReference>
<name>A0A4Q1HGP1_9BURK</name>
<dbReference type="RefSeq" id="WP_129151660.1">
    <property type="nucleotide sequence ID" value="NZ_JBHSDO010000020.1"/>
</dbReference>
<proteinExistence type="predicted"/>
<dbReference type="InterPro" id="IPR036514">
    <property type="entry name" value="SGNH_hydro_sf"/>
</dbReference>
<dbReference type="Proteomes" id="UP000290849">
    <property type="component" value="Unassembled WGS sequence"/>
</dbReference>
<dbReference type="OrthoDB" id="8717310at2"/>
<keyword evidence="1" id="KW-0131">Cell cycle</keyword>
<dbReference type="CDD" id="cd00229">
    <property type="entry name" value="SGNH_hydrolase"/>
    <property type="match status" value="1"/>
</dbReference>
<dbReference type="AlphaFoldDB" id="A0A4Q1HGP1"/>
<dbReference type="Gene3D" id="3.40.50.1110">
    <property type="entry name" value="SGNH hydrolase"/>
    <property type="match status" value="1"/>
</dbReference>
<evidence type="ECO:0000313" key="2">
    <source>
        <dbReference type="Proteomes" id="UP000290849"/>
    </source>
</evidence>
<dbReference type="EMBL" id="PYAL01000005">
    <property type="protein sequence ID" value="RXN86642.1"/>
    <property type="molecule type" value="Genomic_DNA"/>
</dbReference>
<reference evidence="1 2" key="1">
    <citation type="journal article" date="2017" name="Int. J. Syst. Evol. Microbiol.">
        <title>Achromobacter aloeverae sp. nov., isolated from the root of Aloe vera (L.) Burm.f.</title>
        <authorList>
            <person name="Kuncharoen N."/>
            <person name="Muramatsu Y."/>
            <person name="Shibata C."/>
            <person name="Kamakura Y."/>
            <person name="Nakagawa Y."/>
            <person name="Tanasupawat S."/>
        </authorList>
    </citation>
    <scope>NUCLEOTIDE SEQUENCE [LARGE SCALE GENOMIC DNA]</scope>
    <source>
        <strain evidence="1 2">AVA-1</strain>
    </source>
</reference>
<gene>
    <name evidence="1" type="ORF">C7R54_17060</name>
</gene>
<comment type="caution">
    <text evidence="1">The sequence shown here is derived from an EMBL/GenBank/DDBJ whole genome shotgun (WGS) entry which is preliminary data.</text>
</comment>
<sequence length="220" mass="23504">MPLSALAGLSLLVIGESHLTLNNYLREPLQQALLAQGAAHVHTIGACGASPARWLKATPVDCGADQVDNKPAVVLGKEARTTPITDLIQKDKPDVVIVIMGDTMGSYDKPVFPKTWAWQETTGLTKAIAGTNTTCVWVGPAWGTEGGPYSKNAPRTMELSKFLASNVAPCTYIDSLKFSKPGEWQTLDGQHFTQTGYAAWTKAIVAALDASPAITKLKKK</sequence>
<organism evidence="1 2">
    <name type="scientific">Achromobacter aloeverae</name>
    <dbReference type="NCBI Taxonomy" id="1750518"/>
    <lineage>
        <taxon>Bacteria</taxon>
        <taxon>Pseudomonadati</taxon>
        <taxon>Pseudomonadota</taxon>
        <taxon>Betaproteobacteria</taxon>
        <taxon>Burkholderiales</taxon>
        <taxon>Alcaligenaceae</taxon>
        <taxon>Achromobacter</taxon>
    </lineage>
</organism>
<accession>A0A4Q1HGP1</accession>